<evidence type="ECO:0000313" key="1">
    <source>
        <dbReference type="EMBL" id="SJN24316.1"/>
    </source>
</evidence>
<evidence type="ECO:0000313" key="2">
    <source>
        <dbReference type="Proteomes" id="UP000195611"/>
    </source>
</evidence>
<dbReference type="RefSeq" id="WP_087057359.1">
    <property type="nucleotide sequence ID" value="NZ_FUKW01000047.1"/>
</dbReference>
<proteinExistence type="predicted"/>
<dbReference type="AlphaFoldDB" id="A0A1R4IWS3"/>
<dbReference type="EMBL" id="FUKW01000047">
    <property type="protein sequence ID" value="SJN24316.1"/>
    <property type="molecule type" value="Genomic_DNA"/>
</dbReference>
<accession>A0A1R4IWS3</accession>
<protein>
    <submittedName>
        <fullName evidence="1">Uncharacterized protein</fullName>
    </submittedName>
</protein>
<sequence>MAKYTKLIGTIIFTLITFSVYSISQGQNSTNQTLTLSTIEGDPSYIDALYLAGYAFTNTDSADPSFVYQNGDFTFLEELSFLDKIDHSTNPLINKIKDKHASFLRGKSPYATFEENKERIIYASSRSDIYWSKSTANQLSVSVLEKSTNKETTGVFSLPDNLQNSDFMNLRDVYITYPKIYFTVGTSNPSINTEALSVLSVDLEDSEPKLKLVREFDSEFNDTNNGNYTGLSTSNSRYLNLNSTYYSDEGESTVSKMAFYDYSEDKILDMPDLEKLSSPVVLEAEEGLYIAAAAEHGYTIYKADTAKSPVALSKITEISGSAESSTLYPTFIFNDSLYSYEEIYVDKNSTSFIQTNDLETGELTYRGKLTSNNEKDENVYFSLTEFELSE</sequence>
<organism evidence="1 2">
    <name type="scientific">Marinilactibacillus psychrotolerans 42ea</name>
    <dbReference type="NCBI Taxonomy" id="1255609"/>
    <lineage>
        <taxon>Bacteria</taxon>
        <taxon>Bacillati</taxon>
        <taxon>Bacillota</taxon>
        <taxon>Bacilli</taxon>
        <taxon>Lactobacillales</taxon>
        <taxon>Carnobacteriaceae</taxon>
        <taxon>Marinilactibacillus</taxon>
    </lineage>
</organism>
<gene>
    <name evidence="1" type="ORF">FM115_02965</name>
</gene>
<dbReference type="Proteomes" id="UP000195611">
    <property type="component" value="Unassembled WGS sequence"/>
</dbReference>
<name>A0A1R4IWS3_9LACT</name>
<reference evidence="1 2" key="1">
    <citation type="submission" date="2017-02" db="EMBL/GenBank/DDBJ databases">
        <authorList>
            <person name="Peterson S.W."/>
        </authorList>
    </citation>
    <scope>NUCLEOTIDE SEQUENCE [LARGE SCALE GENOMIC DNA]</scope>
    <source>
        <strain evidence="1 2">42ea</strain>
    </source>
</reference>